<dbReference type="InterPro" id="IPR014756">
    <property type="entry name" value="Ig_E-set"/>
</dbReference>
<feature type="repeat" description="NHL" evidence="2">
    <location>
        <begin position="403"/>
        <end position="446"/>
    </location>
</feature>
<feature type="repeat" description="NHL" evidence="2">
    <location>
        <begin position="118"/>
        <end position="161"/>
    </location>
</feature>
<gene>
    <name evidence="6" type="ORF">QNI22_02370</name>
</gene>
<feature type="repeat" description="NHL" evidence="2">
    <location>
        <begin position="165"/>
        <end position="208"/>
    </location>
</feature>
<dbReference type="PROSITE" id="PS51125">
    <property type="entry name" value="NHL"/>
    <property type="match status" value="8"/>
</dbReference>
<feature type="domain" description="DUF7619" evidence="5">
    <location>
        <begin position="932"/>
        <end position="1068"/>
    </location>
</feature>
<organism evidence="6 7">
    <name type="scientific">Xanthocytophaga agilis</name>
    <dbReference type="NCBI Taxonomy" id="3048010"/>
    <lineage>
        <taxon>Bacteria</taxon>
        <taxon>Pseudomonadati</taxon>
        <taxon>Bacteroidota</taxon>
        <taxon>Cytophagia</taxon>
        <taxon>Cytophagales</taxon>
        <taxon>Rhodocytophagaceae</taxon>
        <taxon>Xanthocytophaga</taxon>
    </lineage>
</organism>
<proteinExistence type="predicted"/>
<feature type="repeat" description="NHL" evidence="2">
    <location>
        <begin position="356"/>
        <end position="399"/>
    </location>
</feature>
<dbReference type="Proteomes" id="UP001232063">
    <property type="component" value="Unassembled WGS sequence"/>
</dbReference>
<dbReference type="Pfam" id="PF01833">
    <property type="entry name" value="TIG"/>
    <property type="match status" value="1"/>
</dbReference>
<evidence type="ECO:0000256" key="2">
    <source>
        <dbReference type="PROSITE-ProRule" id="PRU00504"/>
    </source>
</evidence>
<feature type="repeat" description="NHL" evidence="2">
    <location>
        <begin position="71"/>
        <end position="114"/>
    </location>
</feature>
<feature type="repeat" description="NHL" evidence="2">
    <location>
        <begin position="325"/>
        <end position="352"/>
    </location>
</feature>
<dbReference type="InterPro" id="IPR010620">
    <property type="entry name" value="SBBP_repeat"/>
</dbReference>
<dbReference type="Gene3D" id="2.60.40.10">
    <property type="entry name" value="Immunoglobulins"/>
    <property type="match status" value="1"/>
</dbReference>
<dbReference type="InterPro" id="IPR002909">
    <property type="entry name" value="IPT_dom"/>
</dbReference>
<dbReference type="Gene3D" id="2.40.10.500">
    <property type="match status" value="1"/>
</dbReference>
<dbReference type="SUPFAM" id="SSF81296">
    <property type="entry name" value="E set domains"/>
    <property type="match status" value="1"/>
</dbReference>
<dbReference type="Pfam" id="PF18962">
    <property type="entry name" value="Por_Secre_tail"/>
    <property type="match status" value="1"/>
</dbReference>
<feature type="domain" description="IPT/TIG" evidence="3">
    <location>
        <begin position="1093"/>
        <end position="1165"/>
    </location>
</feature>
<dbReference type="InterPro" id="IPR026444">
    <property type="entry name" value="Secre_tail"/>
</dbReference>
<keyword evidence="1" id="KW-0677">Repeat</keyword>
<dbReference type="Pfam" id="PF01436">
    <property type="entry name" value="NHL"/>
    <property type="match status" value="2"/>
</dbReference>
<dbReference type="Gene3D" id="2.120.10.30">
    <property type="entry name" value="TolB, C-terminal domain"/>
    <property type="match status" value="3"/>
</dbReference>
<feature type="domain" description="Secretion system C-terminal sorting" evidence="4">
    <location>
        <begin position="1188"/>
        <end position="1262"/>
    </location>
</feature>
<accession>A0AAE3UBV8</accession>
<evidence type="ECO:0000259" key="4">
    <source>
        <dbReference type="Pfam" id="PF18962"/>
    </source>
</evidence>
<evidence type="ECO:0000313" key="7">
    <source>
        <dbReference type="Proteomes" id="UP001232063"/>
    </source>
</evidence>
<feature type="repeat" description="NHL" evidence="2">
    <location>
        <begin position="467"/>
        <end position="497"/>
    </location>
</feature>
<dbReference type="NCBIfam" id="TIGR04183">
    <property type="entry name" value="Por_Secre_tail"/>
    <property type="match status" value="1"/>
</dbReference>
<dbReference type="Pfam" id="PF06739">
    <property type="entry name" value="SBBP"/>
    <property type="match status" value="1"/>
</dbReference>
<dbReference type="PANTHER" id="PTHR24104">
    <property type="entry name" value="E3 UBIQUITIN-PROTEIN LIGASE NHLRC1-RELATED"/>
    <property type="match status" value="1"/>
</dbReference>
<dbReference type="Pfam" id="PF24595">
    <property type="entry name" value="DUF7619"/>
    <property type="match status" value="1"/>
</dbReference>
<dbReference type="InterPro" id="IPR001258">
    <property type="entry name" value="NHL_repeat"/>
</dbReference>
<keyword evidence="7" id="KW-1185">Reference proteome</keyword>
<name>A0AAE3UBV8_9BACT</name>
<feature type="repeat" description="NHL" evidence="2">
    <location>
        <begin position="501"/>
        <end position="546"/>
    </location>
</feature>
<dbReference type="InterPro" id="IPR055353">
    <property type="entry name" value="DUF7619"/>
</dbReference>
<evidence type="ECO:0000256" key="1">
    <source>
        <dbReference type="ARBA" id="ARBA00022737"/>
    </source>
</evidence>
<comment type="caution">
    <text evidence="6">The sequence shown here is derived from an EMBL/GenBank/DDBJ whole genome shotgun (WGS) entry which is preliminary data.</text>
</comment>
<dbReference type="Pfam" id="PF17170">
    <property type="entry name" value="DUF5128"/>
    <property type="match status" value="2"/>
</dbReference>
<dbReference type="AlphaFoldDB" id="A0AAE3UBV8"/>
<dbReference type="SUPFAM" id="SSF63829">
    <property type="entry name" value="Calcium-dependent phosphotriesterase"/>
    <property type="match status" value="1"/>
</dbReference>
<dbReference type="InterPro" id="IPR013783">
    <property type="entry name" value="Ig-like_fold"/>
</dbReference>
<dbReference type="GO" id="GO:0008270">
    <property type="term" value="F:zinc ion binding"/>
    <property type="evidence" value="ECO:0007669"/>
    <property type="project" value="UniProtKB-KW"/>
</dbReference>
<dbReference type="RefSeq" id="WP_314508991.1">
    <property type="nucleotide sequence ID" value="NZ_JASJOU010000001.1"/>
</dbReference>
<sequence>MRKYLRLYFLSVSFCLVCTSVLWGQQYSFKKQIGTTVTIHPNGIAIDKNGYIYVTSRWGSVSKLNADGRLLSFFGRKGNGDGELSAPKGIATDQNGYVYIADVGNHRIQKFDKNGNFLMKFGSLGSLAGQFNSPQAVFVDKHDNIWVADTKNNRIQKFDKNGNFLMKIGQSGSENGEFNNPVDINLDANGNICVVDSGNFCLQKFDPEGKFLKRFGSDVSAGGASAVARKIVTDSEGNIWVTDRSKFYVRKFDGDGNLIQEVELKGSKLSTPIPALEIAIDSKGRFWTMDSYSSIYVNNANGDLLFTRGLNTLGDNSDGIFGFEPRGVTTDIYNNIWVTDQENSRIQKFDKNGNFLMKFGSRGSGDGQFQGPIRMAIDRKNNIWVVDYNNYRIQKFDANGRFLLKTGSKGSGNGQFNQPYGFDFDENGNVWVTDIENNCIQKFSADGKFLQKVRSYFSAENSSSETQFLYPRDIEIDWEGNIWVADQTYRITKFDKNGNFLMKFGSSGSGDGQFGYGPIEGITTDMQNNLWVADSFNGRLQKFDRNGRFLTKINLPAGIVVRDVAVDKFGNVFSTSYFDVLIFSTDELVSFIKGRVYVDENQNCTFDGIDKPHSDIVITTQPGQYYGITDQNGNYEIVVDTGTYTVSPVWDTQKGIRIQPTCPVTNISPAITLNKGDMVTNIDFASKVIKTPYLISSVSSDRRRRCFASNTVINYSNSGYADAVNAKIYIKLPQHVVFKAADKPYTIDKDSNYVFNIDTIKANQPGTIHIIDSVACVANIRGLTQCTKVWITPSNNYTLPDDSRWDKSDIVLTGKCIENGRVQIVIKNIGQAMADSAEFRILLNAQLAFRKNYKLIVGDSLVLKIPANGKTVRLEADQRPDHPRKSQTNLTIEGCVASSSDVVSEGYVDVLPQDDAEPEVAIQCMQIIDSFDPNDKQVSPAGTPGYHYTPTNTELKYTIRFQNTGTDYAYNVTIIDTLSEYLDIATLQIGAVSHAYKLDITGKGRPILTWIFPTINLPDSTRDQAGSNGFIQFTIKPKTNLAEKTHIENYADIFFDYNDPVRTNTTANVLYDVPPVIAEENKLAEKGLLFLIPTISNFTPEQAQVGEQLTITGTNYQTVLSDNSVKINGVRASVVSATETQLIVTVPAGVTAGRVSVTTPGGTATSEAEFVMKPTANEQPQWSRPIVISPNPTDGRFTIDFSKTAVQIQTIEIYNHLGQRISSQTISKGSTGKEVDLSYNGAGIYLIVFKTDKGNSTRKLIIK</sequence>
<dbReference type="EMBL" id="JASJOU010000001">
    <property type="protein sequence ID" value="MDJ1499470.1"/>
    <property type="molecule type" value="Genomic_DNA"/>
</dbReference>
<dbReference type="InterPro" id="IPR011042">
    <property type="entry name" value="6-blade_b-propeller_TolB-like"/>
</dbReference>
<dbReference type="SUPFAM" id="SSF101898">
    <property type="entry name" value="NHL repeat"/>
    <property type="match status" value="1"/>
</dbReference>
<protein>
    <submittedName>
        <fullName evidence="6">6-bladed beta-propeller</fullName>
    </submittedName>
</protein>
<evidence type="ECO:0000259" key="3">
    <source>
        <dbReference type="Pfam" id="PF01833"/>
    </source>
</evidence>
<dbReference type="InterPro" id="IPR050952">
    <property type="entry name" value="TRIM-NHL_E3_ligases"/>
</dbReference>
<evidence type="ECO:0000259" key="5">
    <source>
        <dbReference type="Pfam" id="PF24595"/>
    </source>
</evidence>
<reference evidence="6" key="1">
    <citation type="submission" date="2023-05" db="EMBL/GenBank/DDBJ databases">
        <authorList>
            <person name="Zhang X."/>
        </authorList>
    </citation>
    <scope>NUCLEOTIDE SEQUENCE</scope>
    <source>
        <strain evidence="6">BD1B2-1</strain>
    </source>
</reference>
<evidence type="ECO:0000313" key="6">
    <source>
        <dbReference type="EMBL" id="MDJ1499470.1"/>
    </source>
</evidence>
<dbReference type="PANTHER" id="PTHR24104:SF25">
    <property type="entry name" value="PROTEIN LIN-41"/>
    <property type="match status" value="1"/>
</dbReference>